<evidence type="ECO:0000313" key="7">
    <source>
        <dbReference type="Proteomes" id="UP000308001"/>
    </source>
</evidence>
<dbReference type="GO" id="GO:0006094">
    <property type="term" value="P:gluconeogenesis"/>
    <property type="evidence" value="ECO:0007669"/>
    <property type="project" value="UniProtKB-UniPathway"/>
</dbReference>
<evidence type="ECO:0000256" key="3">
    <source>
        <dbReference type="RuleBase" id="RU363013"/>
    </source>
</evidence>
<reference evidence="5 7" key="3">
    <citation type="submission" date="2019-05" db="EMBL/GenBank/DDBJ databases">
        <title>Arcobacter cibarius and Arcobacter thereius providing challenges in identification an antibiotic susceptibility and Quinolone resistance.</title>
        <authorList>
            <person name="Busch A."/>
            <person name="Hanel I."/>
            <person name="Hotzel H."/>
            <person name="Tomaso H."/>
        </authorList>
    </citation>
    <scope>NUCLEOTIDE SEQUENCE [LARGE SCALE GENOMIC DNA]</scope>
    <source>
        <strain evidence="5 7">17CS1191_2</strain>
    </source>
</reference>
<proteinExistence type="inferred from homology"/>
<gene>
    <name evidence="4" type="primary">tpiA</name>
    <name evidence="4" type="ORF">AAX29_00964</name>
    <name evidence="5" type="ORF">FE246_01960</name>
</gene>
<reference evidence="4" key="1">
    <citation type="submission" date="2015-05" db="EMBL/GenBank/DDBJ databases">
        <authorList>
            <person name="Wang D.B."/>
            <person name="Wang M."/>
        </authorList>
    </citation>
    <scope>NUCLEOTIDE SEQUENCE [LARGE SCALE GENOMIC DNA]</scope>
    <source>
        <strain evidence="4">DU22</strain>
    </source>
</reference>
<organism evidence="4 6">
    <name type="scientific">Aliarcobacter thereius</name>
    <dbReference type="NCBI Taxonomy" id="544718"/>
    <lineage>
        <taxon>Bacteria</taxon>
        <taxon>Pseudomonadati</taxon>
        <taxon>Campylobacterota</taxon>
        <taxon>Epsilonproteobacteria</taxon>
        <taxon>Campylobacterales</taxon>
        <taxon>Arcobacteraceae</taxon>
        <taxon>Aliarcobacter</taxon>
    </lineage>
</organism>
<keyword evidence="3" id="KW-0963">Cytoplasm</keyword>
<comment type="subcellular location">
    <subcellularLocation>
        <location evidence="3">Cytoplasm</location>
    </subcellularLocation>
</comment>
<dbReference type="EMBL" id="VBUF01000001">
    <property type="protein sequence ID" value="TLS73274.1"/>
    <property type="molecule type" value="Genomic_DNA"/>
</dbReference>
<evidence type="ECO:0000256" key="1">
    <source>
        <dbReference type="ARBA" id="ARBA00007422"/>
    </source>
</evidence>
<dbReference type="OrthoDB" id="9809429at2"/>
<dbReference type="GO" id="GO:0006096">
    <property type="term" value="P:glycolytic process"/>
    <property type="evidence" value="ECO:0007669"/>
    <property type="project" value="UniProtKB-UniPathway"/>
</dbReference>
<comment type="pathway">
    <text evidence="3">Carbohydrate biosynthesis; gluconeogenesis.</text>
</comment>
<dbReference type="InterPro" id="IPR013785">
    <property type="entry name" value="Aldolase_TIM"/>
</dbReference>
<dbReference type="GO" id="GO:0005829">
    <property type="term" value="C:cytosol"/>
    <property type="evidence" value="ECO:0007669"/>
    <property type="project" value="TreeGrafter"/>
</dbReference>
<dbReference type="GO" id="GO:0004807">
    <property type="term" value="F:triose-phosphate isomerase activity"/>
    <property type="evidence" value="ECO:0007669"/>
    <property type="project" value="UniProtKB-EC"/>
</dbReference>
<comment type="catalytic activity">
    <reaction evidence="3">
        <text>D-glyceraldehyde 3-phosphate = dihydroxyacetone phosphate</text>
        <dbReference type="Rhea" id="RHEA:18585"/>
        <dbReference type="ChEBI" id="CHEBI:57642"/>
        <dbReference type="ChEBI" id="CHEBI:59776"/>
        <dbReference type="EC" id="5.3.1.1"/>
    </reaction>
</comment>
<dbReference type="GO" id="GO:0046166">
    <property type="term" value="P:glyceraldehyde-3-phosphate biosynthetic process"/>
    <property type="evidence" value="ECO:0007669"/>
    <property type="project" value="TreeGrafter"/>
</dbReference>
<dbReference type="PROSITE" id="PS00171">
    <property type="entry name" value="TIM_1"/>
    <property type="match status" value="1"/>
</dbReference>
<dbReference type="GO" id="GO:0019563">
    <property type="term" value="P:glycerol catabolic process"/>
    <property type="evidence" value="ECO:0007669"/>
    <property type="project" value="TreeGrafter"/>
</dbReference>
<evidence type="ECO:0000313" key="5">
    <source>
        <dbReference type="EMBL" id="TLS73274.1"/>
    </source>
</evidence>
<dbReference type="Gene3D" id="3.20.20.70">
    <property type="entry name" value="Aldolase class I"/>
    <property type="match status" value="1"/>
</dbReference>
<dbReference type="RefSeq" id="WP_066180696.1">
    <property type="nucleotide sequence ID" value="NZ_LCUJ01000002.1"/>
</dbReference>
<dbReference type="STRING" id="544718.AAX25_00106"/>
<dbReference type="Proteomes" id="UP000308001">
    <property type="component" value="Unassembled WGS sequence"/>
</dbReference>
<keyword evidence="2 3" id="KW-0413">Isomerase</keyword>
<evidence type="ECO:0000256" key="2">
    <source>
        <dbReference type="ARBA" id="ARBA00023235"/>
    </source>
</evidence>
<keyword evidence="3" id="KW-0312">Gluconeogenesis</keyword>
<sequence length="237" mass="26896">MLIIASNFKTNHTRKSTKEFIEKTNSFIKENNIKNEVLIFPTSSSLDSFSCERNLNIGIQNAFPTMKGSYTGEIGLEQIEEFGLKTILIGHSERREIFKESQEDISKKFNFYKNQGFKIIYCIGEPLEIKNQGLDKTLEYLFAQFEGIDTNYEKLILAYEPIWAIGTGVTATIEDIKNIHEAIKSKIDKALLYGGSVKLENIEDICSLKSVDGALIGTASWNIDDFIQILEKTKDLK</sequence>
<dbReference type="InterPro" id="IPR035990">
    <property type="entry name" value="TIM_sf"/>
</dbReference>
<comment type="caution">
    <text evidence="4">The sequence shown here is derived from an EMBL/GenBank/DDBJ whole genome shotgun (WGS) entry which is preliminary data.</text>
</comment>
<comment type="pathway">
    <text evidence="3">Carbohydrate degradation; glycolysis; D-glyceraldehyde 3-phosphate from glycerone phosphate: step 1/1.</text>
</comment>
<dbReference type="InterPro" id="IPR020861">
    <property type="entry name" value="Triosephosphate_isomerase_AS"/>
</dbReference>
<dbReference type="InterPro" id="IPR000652">
    <property type="entry name" value="Triosephosphate_isomerase"/>
</dbReference>
<comment type="subunit">
    <text evidence="3">Homodimer.</text>
</comment>
<dbReference type="CDD" id="cd00311">
    <property type="entry name" value="TIM"/>
    <property type="match status" value="1"/>
</dbReference>
<name>A0A1C0B8N5_9BACT</name>
<evidence type="ECO:0000313" key="4">
    <source>
        <dbReference type="EMBL" id="OCL99911.1"/>
    </source>
</evidence>
<dbReference type="UniPathway" id="UPA00138"/>
<dbReference type="NCBIfam" id="NF000728">
    <property type="entry name" value="PRK00042.3-2"/>
    <property type="match status" value="1"/>
</dbReference>
<dbReference type="PROSITE" id="PS51440">
    <property type="entry name" value="TIM_2"/>
    <property type="match status" value="1"/>
</dbReference>
<comment type="similarity">
    <text evidence="1 3">Belongs to the triosephosphate isomerase family.</text>
</comment>
<dbReference type="EC" id="5.3.1.1" evidence="3"/>
<dbReference type="AlphaFoldDB" id="A0A1C0B8N5"/>
<dbReference type="Pfam" id="PF00121">
    <property type="entry name" value="TIM"/>
    <property type="match status" value="1"/>
</dbReference>
<evidence type="ECO:0000313" key="6">
    <source>
        <dbReference type="Proteomes" id="UP000093281"/>
    </source>
</evidence>
<dbReference type="Proteomes" id="UP000093281">
    <property type="component" value="Unassembled WGS sequence"/>
</dbReference>
<accession>A0A1C0B8N5</accession>
<dbReference type="PATRIC" id="fig|544718.43.peg.107"/>
<dbReference type="EMBL" id="LCUJ01000002">
    <property type="protein sequence ID" value="OCL99911.1"/>
    <property type="molecule type" value="Genomic_DNA"/>
</dbReference>
<protein>
    <recommendedName>
        <fullName evidence="3">Triosephosphate isomerase</fullName>
        <ecNumber evidence="3">5.3.1.1</ecNumber>
    </recommendedName>
</protein>
<dbReference type="PANTHER" id="PTHR21139">
    <property type="entry name" value="TRIOSEPHOSPHATE ISOMERASE"/>
    <property type="match status" value="1"/>
</dbReference>
<keyword evidence="3" id="KW-0324">Glycolysis</keyword>
<dbReference type="PANTHER" id="PTHR21139:SF42">
    <property type="entry name" value="TRIOSEPHOSPHATE ISOMERASE"/>
    <property type="match status" value="1"/>
</dbReference>
<reference evidence="6" key="2">
    <citation type="submission" date="2015-05" db="EMBL/GenBank/DDBJ databases">
        <authorList>
            <person name="Rovetto F."/>
            <person name="Cocolin L."/>
            <person name="Illeghems K."/>
            <person name="Van Nieuwerburgh F."/>
            <person name="Houf K."/>
        </authorList>
    </citation>
    <scope>NUCLEOTIDE SEQUENCE [LARGE SCALE GENOMIC DNA]</scope>
    <source>
        <strain evidence="6">DU22</strain>
    </source>
</reference>
<dbReference type="SUPFAM" id="SSF51351">
    <property type="entry name" value="Triosephosphate isomerase (TIM)"/>
    <property type="match status" value="1"/>
</dbReference>
<dbReference type="UniPathway" id="UPA00109">
    <property type="reaction ID" value="UER00189"/>
</dbReference>